<dbReference type="RefSeq" id="WP_248945633.1">
    <property type="nucleotide sequence ID" value="NZ_JAGQDC010000006.1"/>
</dbReference>
<dbReference type="NCBIfam" id="TIGR01646">
    <property type="entry name" value="vgr_GE"/>
    <property type="match status" value="1"/>
</dbReference>
<gene>
    <name evidence="4" type="ORF">KAJ71_10335</name>
</gene>
<dbReference type="InterPro" id="IPR006531">
    <property type="entry name" value="Gp5/Vgr_OB"/>
</dbReference>
<accession>A0ABT0KBL0</accession>
<evidence type="ECO:0000259" key="2">
    <source>
        <dbReference type="Pfam" id="PF04717"/>
    </source>
</evidence>
<dbReference type="PANTHER" id="PTHR32305:SF11">
    <property type="entry name" value="TYPE VI SECRETION SYSTEM SPIKE PROTEIN VGRG3"/>
    <property type="match status" value="1"/>
</dbReference>
<dbReference type="Gene3D" id="4.10.220.110">
    <property type="match status" value="1"/>
</dbReference>
<protein>
    <submittedName>
        <fullName evidence="4">Type VI secretion system tip protein VgrG</fullName>
    </submittedName>
</protein>
<dbReference type="Gene3D" id="2.30.110.50">
    <property type="match status" value="1"/>
</dbReference>
<comment type="similarity">
    <text evidence="1">Belongs to the VgrG protein family.</text>
</comment>
<name>A0ABT0KBL0_9GAMM</name>
<feature type="domain" description="Gp5/Type VI secretion system Vgr protein OB-fold" evidence="2">
    <location>
        <begin position="380"/>
        <end position="446"/>
    </location>
</feature>
<dbReference type="SUPFAM" id="SSF69279">
    <property type="entry name" value="Phage tail proteins"/>
    <property type="match status" value="2"/>
</dbReference>
<comment type="caution">
    <text evidence="4">The sequence shown here is derived from an EMBL/GenBank/DDBJ whole genome shotgun (WGS) entry which is preliminary data.</text>
</comment>
<dbReference type="NCBIfam" id="TIGR03361">
    <property type="entry name" value="VI_Rhs_Vgr"/>
    <property type="match status" value="1"/>
</dbReference>
<dbReference type="SUPFAM" id="SSF69255">
    <property type="entry name" value="gp5 N-terminal domain-like"/>
    <property type="match status" value="1"/>
</dbReference>
<dbReference type="InterPro" id="IPR037026">
    <property type="entry name" value="Vgr_OB-fold_dom_sf"/>
</dbReference>
<dbReference type="InterPro" id="IPR017847">
    <property type="entry name" value="T6SS_RhsGE_Vgr_subset"/>
</dbReference>
<dbReference type="Pfam" id="PF22178">
    <property type="entry name" value="Gp5_trimer_C"/>
    <property type="match status" value="1"/>
</dbReference>
<dbReference type="EMBL" id="JAGQDC010000006">
    <property type="protein sequence ID" value="MCL1029414.1"/>
    <property type="molecule type" value="Genomic_DNA"/>
</dbReference>
<dbReference type="InterPro" id="IPR054030">
    <property type="entry name" value="Gp5_Vgr_C"/>
</dbReference>
<evidence type="ECO:0000256" key="1">
    <source>
        <dbReference type="ARBA" id="ARBA00005558"/>
    </source>
</evidence>
<dbReference type="SUPFAM" id="SSF69349">
    <property type="entry name" value="Phage fibre proteins"/>
    <property type="match status" value="1"/>
</dbReference>
<dbReference type="Proteomes" id="UP001165275">
    <property type="component" value="Unassembled WGS sequence"/>
</dbReference>
<reference evidence="4" key="1">
    <citation type="submission" date="2021-04" db="EMBL/GenBank/DDBJ databases">
        <title>Genome sequence of Serratia sp. arafor3.</title>
        <authorList>
            <person name="Besaury L."/>
        </authorList>
    </citation>
    <scope>NUCLEOTIDE SEQUENCE</scope>
    <source>
        <strain evidence="4">Arafor3</strain>
    </source>
</reference>
<dbReference type="Pfam" id="PF04717">
    <property type="entry name" value="Phage_base_V"/>
    <property type="match status" value="1"/>
</dbReference>
<dbReference type="InterPro" id="IPR050708">
    <property type="entry name" value="T6SS_VgrG/RHS"/>
</dbReference>
<dbReference type="Pfam" id="PF05954">
    <property type="entry name" value="Phage_GPD"/>
    <property type="match status" value="1"/>
</dbReference>
<evidence type="ECO:0000313" key="5">
    <source>
        <dbReference type="Proteomes" id="UP001165275"/>
    </source>
</evidence>
<keyword evidence="5" id="KW-1185">Reference proteome</keyword>
<proteinExistence type="inferred from homology"/>
<dbReference type="Gene3D" id="3.55.50.10">
    <property type="entry name" value="Baseplate protein-like domains"/>
    <property type="match status" value="1"/>
</dbReference>
<feature type="domain" description="Gp5/Type VI secretion system Vgr C-terminal trimerisation" evidence="3">
    <location>
        <begin position="464"/>
        <end position="569"/>
    </location>
</feature>
<sequence>MARTGLRFTLSVIGLPDDTFVVAGFTLQEQYSSLFQLELELASANPAVEFGKVLDSDVTLTVWRDEEVQRTVSGIVVSMEQGDTGRHQTRYSLSVRPALWRATLERNSRIFQQQDLPAILETLLKKNGIQNYTFSLRYARSPREFCVQYQEDDVAFIQRMTAEEGVFYFFEHHGNQHTLVFSDDCAVLNEGPELPYHPQSDDEPGIHTLRRRESLRPSDVLLKDYTFKNPDWRAEYDDYGRGTQHQARRYLHYDYPGRYKNGVGKQFSRWRMEALRNDAYQGEGASNCAGLELGTDFTLTQHPHEAMNTRWQITGVSCTGRQPQALEEATGERGTTLVNQFTFIPREQTWRPLVLDKPRIDGAQIAIVTGPPGEEIYCDEHGRIRVRFLWDRSGRIDDTSSCWIRVSHPWAGQGWGSLAIPRIGHEVIIEFLNGDPDQPVVIGRTYHATNTPQGKLPGSKTQMSIRSKTHKGDGFNELRFDDAKDNEEVFVHAQKDMNTKILNDKTVDIEHDSRHHIKNDSHLRVDNEYKVYAGNDLSISTNAKLHIKTGDGIFCQAKNEIHIKSDMKLVIDAGSEITLQAAGHFIKIDAGGISSSPALSLGSGSPGKGSGWAGKYPDALQRKAEEIPLSSVPTDVKTPDGGLCITCLMGATLQGTPLLIRGEE</sequence>
<evidence type="ECO:0000259" key="3">
    <source>
        <dbReference type="Pfam" id="PF22178"/>
    </source>
</evidence>
<evidence type="ECO:0000313" key="4">
    <source>
        <dbReference type="EMBL" id="MCL1029414.1"/>
    </source>
</evidence>
<dbReference type="PANTHER" id="PTHR32305">
    <property type="match status" value="1"/>
</dbReference>
<organism evidence="4 5">
    <name type="scientific">Serratia silvae</name>
    <dbReference type="NCBI Taxonomy" id="2824122"/>
    <lineage>
        <taxon>Bacteria</taxon>
        <taxon>Pseudomonadati</taxon>
        <taxon>Pseudomonadota</taxon>
        <taxon>Gammaproteobacteria</taxon>
        <taxon>Enterobacterales</taxon>
        <taxon>Yersiniaceae</taxon>
        <taxon>Serratia</taxon>
    </lineage>
</organism>
<dbReference type="InterPro" id="IPR006533">
    <property type="entry name" value="T6SS_Vgr_RhsGE"/>
</dbReference>
<dbReference type="Gene3D" id="2.40.50.230">
    <property type="entry name" value="Gp5 N-terminal domain"/>
    <property type="match status" value="1"/>
</dbReference>